<reference evidence="4 5" key="1">
    <citation type="submission" date="2018-07" db="EMBL/GenBank/DDBJ databases">
        <title>The complete nuclear genome of the prasinophyte Chloropicon primus (CCMP1205).</title>
        <authorList>
            <person name="Pombert J.-F."/>
            <person name="Otis C."/>
            <person name="Turmel M."/>
            <person name="Lemieux C."/>
        </authorList>
    </citation>
    <scope>NUCLEOTIDE SEQUENCE [LARGE SCALE GENOMIC DNA]</scope>
    <source>
        <strain evidence="4 5">CCMP1205</strain>
    </source>
</reference>
<evidence type="ECO:0000256" key="1">
    <source>
        <dbReference type="ARBA" id="ARBA00022837"/>
    </source>
</evidence>
<organism evidence="4 5">
    <name type="scientific">Chloropicon primus</name>
    <dbReference type="NCBI Taxonomy" id="1764295"/>
    <lineage>
        <taxon>Eukaryota</taxon>
        <taxon>Viridiplantae</taxon>
        <taxon>Chlorophyta</taxon>
        <taxon>Chloropicophyceae</taxon>
        <taxon>Chloropicales</taxon>
        <taxon>Chloropicaceae</taxon>
        <taxon>Chloropicon</taxon>
    </lineage>
</organism>
<feature type="compositionally biased region" description="Low complexity" evidence="2">
    <location>
        <begin position="334"/>
        <end position="343"/>
    </location>
</feature>
<dbReference type="OrthoDB" id="26525at2759"/>
<dbReference type="AlphaFoldDB" id="A0A5B8MPZ2"/>
<dbReference type="SMART" id="SM00054">
    <property type="entry name" value="EFh"/>
    <property type="match status" value="1"/>
</dbReference>
<dbReference type="SUPFAM" id="SSF47473">
    <property type="entry name" value="EF-hand"/>
    <property type="match status" value="1"/>
</dbReference>
<dbReference type="Proteomes" id="UP000316726">
    <property type="component" value="Chromosome 7"/>
</dbReference>
<feature type="region of interest" description="Disordered" evidence="2">
    <location>
        <begin position="406"/>
        <end position="436"/>
    </location>
</feature>
<dbReference type="Gene3D" id="1.10.238.10">
    <property type="entry name" value="EF-hand"/>
    <property type="match status" value="1"/>
</dbReference>
<feature type="compositionally biased region" description="Pro residues" evidence="2">
    <location>
        <begin position="419"/>
        <end position="429"/>
    </location>
</feature>
<dbReference type="PROSITE" id="PS00018">
    <property type="entry name" value="EF_HAND_1"/>
    <property type="match status" value="1"/>
</dbReference>
<keyword evidence="1" id="KW-0106">Calcium</keyword>
<dbReference type="EMBL" id="CP031040">
    <property type="protein sequence ID" value="QDZ22411.1"/>
    <property type="molecule type" value="Genomic_DNA"/>
</dbReference>
<evidence type="ECO:0000313" key="5">
    <source>
        <dbReference type="Proteomes" id="UP000316726"/>
    </source>
</evidence>
<protein>
    <recommendedName>
        <fullName evidence="3">EF-hand domain-containing protein</fullName>
    </recommendedName>
</protein>
<gene>
    <name evidence="4" type="ORF">A3770_07p49290</name>
</gene>
<dbReference type="InterPro" id="IPR018247">
    <property type="entry name" value="EF_Hand_1_Ca_BS"/>
</dbReference>
<dbReference type="InterPro" id="IPR002048">
    <property type="entry name" value="EF_hand_dom"/>
</dbReference>
<evidence type="ECO:0000259" key="3">
    <source>
        <dbReference type="PROSITE" id="PS50222"/>
    </source>
</evidence>
<proteinExistence type="predicted"/>
<evidence type="ECO:0000313" key="4">
    <source>
        <dbReference type="EMBL" id="QDZ22411.1"/>
    </source>
</evidence>
<sequence>MVPGSGDFEESDHHHAVGGGRHHVERGNGNGNEPNSPLCRSALIEWHMLSSRAKSKEGRQEFSHSSGISTSTTQTSCVRDEDAVLVPPLVQNTSMSGESRLKMHISRKDLDRIEQGSRSSTYNKRASMFSGEESNSSFASQSSDHLHQTVAHLESHGLGAENENSNEGGEDAGGFDMSVMTQAAIANMESLRDDTVSRRKSLHASNHYEAIDVVKAMTSLASQSKSSVRDVFNHFDRDKDGLLDREDLLLMIRQLIPSLSVHERCYLIENLISFDSSGGLTYPDIKRICVLIGVQTSPCGSNVIRGWPSAVHTSVATIHSSDFSKSGSYAQTNSKLSSNSQSSFENEAWAAQRQGHVETDPTYSEDPSPEQGHHRSRGQGVTPLTKARRRSSLMLGDALLRVNFQGDDDESNGCLSPKVPQPSGSPPHPRYGITDDSTLPAKEEILKKKKVQTFLGSCNGEMKLMARGELPAVLKEIFQKIYADGSDFLHTSSAMGMSMEVSKWCKSFVHGGYIRTIKLVTKHPRLGTLQTLDTQRMVWGADKKTLIVENRTMTPDFPNGLQWRVERRCVYVQVSPGVVLLTITAGVHIIHPFFKAKELQKAVERTLPEDARSHFQAIYNTVLLDKIQV</sequence>
<feature type="domain" description="EF-hand" evidence="3">
    <location>
        <begin position="223"/>
        <end position="258"/>
    </location>
</feature>
<dbReference type="GO" id="GO:0005509">
    <property type="term" value="F:calcium ion binding"/>
    <property type="evidence" value="ECO:0007669"/>
    <property type="project" value="InterPro"/>
</dbReference>
<feature type="region of interest" description="Disordered" evidence="2">
    <location>
        <begin position="1"/>
        <end position="38"/>
    </location>
</feature>
<feature type="region of interest" description="Disordered" evidence="2">
    <location>
        <begin position="323"/>
        <end position="386"/>
    </location>
</feature>
<keyword evidence="5" id="KW-1185">Reference proteome</keyword>
<evidence type="ECO:0000256" key="2">
    <source>
        <dbReference type="SAM" id="MobiDB-lite"/>
    </source>
</evidence>
<accession>A0A5B8MPZ2</accession>
<dbReference type="InterPro" id="IPR011992">
    <property type="entry name" value="EF-hand-dom_pair"/>
</dbReference>
<feature type="region of interest" description="Disordered" evidence="2">
    <location>
        <begin position="55"/>
        <end position="79"/>
    </location>
</feature>
<dbReference type="Pfam" id="PF13405">
    <property type="entry name" value="EF-hand_6"/>
    <property type="match status" value="1"/>
</dbReference>
<feature type="compositionally biased region" description="Polar residues" evidence="2">
    <location>
        <begin position="323"/>
        <end position="333"/>
    </location>
</feature>
<name>A0A5B8MPZ2_9CHLO</name>
<dbReference type="PROSITE" id="PS50222">
    <property type="entry name" value="EF_HAND_2"/>
    <property type="match status" value="1"/>
</dbReference>
<feature type="compositionally biased region" description="Low complexity" evidence="2">
    <location>
        <begin position="63"/>
        <end position="76"/>
    </location>
</feature>